<evidence type="ECO:0000313" key="2">
    <source>
        <dbReference type="EMBL" id="ORY52100.1"/>
    </source>
</evidence>
<evidence type="ECO:0000256" key="1">
    <source>
        <dbReference type="SAM" id="MobiDB-lite"/>
    </source>
</evidence>
<feature type="compositionally biased region" description="Low complexity" evidence="1">
    <location>
        <begin position="268"/>
        <end position="278"/>
    </location>
</feature>
<organism evidence="2 3">
    <name type="scientific">Rhizoclosmatium globosum</name>
    <dbReference type="NCBI Taxonomy" id="329046"/>
    <lineage>
        <taxon>Eukaryota</taxon>
        <taxon>Fungi</taxon>
        <taxon>Fungi incertae sedis</taxon>
        <taxon>Chytridiomycota</taxon>
        <taxon>Chytridiomycota incertae sedis</taxon>
        <taxon>Chytridiomycetes</taxon>
        <taxon>Chytridiales</taxon>
        <taxon>Chytriomycetaceae</taxon>
        <taxon>Rhizoclosmatium</taxon>
    </lineage>
</organism>
<feature type="region of interest" description="Disordered" evidence="1">
    <location>
        <begin position="256"/>
        <end position="283"/>
    </location>
</feature>
<comment type="caution">
    <text evidence="2">The sequence shown here is derived from an EMBL/GenBank/DDBJ whole genome shotgun (WGS) entry which is preliminary data.</text>
</comment>
<dbReference type="STRING" id="329046.A0A1Y2CYJ6"/>
<proteinExistence type="predicted"/>
<evidence type="ECO:0008006" key="4">
    <source>
        <dbReference type="Google" id="ProtNLM"/>
    </source>
</evidence>
<dbReference type="Proteomes" id="UP000193642">
    <property type="component" value="Unassembled WGS sequence"/>
</dbReference>
<dbReference type="AlphaFoldDB" id="A0A1Y2CYJ6"/>
<dbReference type="GO" id="GO:0000445">
    <property type="term" value="C:THO complex part of transcription export complex"/>
    <property type="evidence" value="ECO:0007669"/>
    <property type="project" value="TreeGrafter"/>
</dbReference>
<protein>
    <recommendedName>
        <fullName evidence="4">THO complex subunit 1 transcription elongation factor-domain-containing protein</fullName>
    </recommendedName>
</protein>
<feature type="region of interest" description="Disordered" evidence="1">
    <location>
        <begin position="538"/>
        <end position="573"/>
    </location>
</feature>
<name>A0A1Y2CYJ6_9FUNG</name>
<dbReference type="PANTHER" id="PTHR13265">
    <property type="entry name" value="THO COMPLEX SUBUNIT 1"/>
    <property type="match status" value="1"/>
</dbReference>
<dbReference type="Pfam" id="PF11957">
    <property type="entry name" value="efThoc1"/>
    <property type="match status" value="1"/>
</dbReference>
<dbReference type="PANTHER" id="PTHR13265:SF0">
    <property type="entry name" value="HPR1"/>
    <property type="match status" value="1"/>
</dbReference>
<dbReference type="InterPro" id="IPR021861">
    <property type="entry name" value="THO_THOC1"/>
</dbReference>
<reference evidence="2 3" key="1">
    <citation type="submission" date="2016-07" db="EMBL/GenBank/DDBJ databases">
        <title>Pervasive Adenine N6-methylation of Active Genes in Fungi.</title>
        <authorList>
            <consortium name="DOE Joint Genome Institute"/>
            <person name="Mondo S.J."/>
            <person name="Dannebaum R.O."/>
            <person name="Kuo R.C."/>
            <person name="Labutti K."/>
            <person name="Haridas S."/>
            <person name="Kuo A."/>
            <person name="Salamov A."/>
            <person name="Ahrendt S.R."/>
            <person name="Lipzen A."/>
            <person name="Sullivan W."/>
            <person name="Andreopoulos W.B."/>
            <person name="Clum A."/>
            <person name="Lindquist E."/>
            <person name="Daum C."/>
            <person name="Ramamoorthy G.K."/>
            <person name="Gryganskyi A."/>
            <person name="Culley D."/>
            <person name="Magnuson J.K."/>
            <person name="James T.Y."/>
            <person name="O'Malley M.A."/>
            <person name="Stajich J.E."/>
            <person name="Spatafora J.W."/>
            <person name="Visel A."/>
            <person name="Grigoriev I.V."/>
        </authorList>
    </citation>
    <scope>NUCLEOTIDE SEQUENCE [LARGE SCALE GENOMIC DNA]</scope>
    <source>
        <strain evidence="2 3">JEL800</strain>
    </source>
</reference>
<gene>
    <name evidence="2" type="ORF">BCR33DRAFT_712307</name>
</gene>
<dbReference type="GO" id="GO:0006406">
    <property type="term" value="P:mRNA export from nucleus"/>
    <property type="evidence" value="ECO:0007669"/>
    <property type="project" value="TreeGrafter"/>
</dbReference>
<dbReference type="OrthoDB" id="9402762at2759"/>
<accession>A0A1Y2CYJ6</accession>
<evidence type="ECO:0000313" key="3">
    <source>
        <dbReference type="Proteomes" id="UP000193642"/>
    </source>
</evidence>
<sequence>MDQTAHLTSLFVAHAQQHATTTHASNAADNVTEGLALLRRSSEAAGREGVTAALKGACVALVTAHGDLAVDSLAALFDVAAVVGDAALVLLLVEDTAEMLTLRANLRLFEYIERKKVALTENLEPNKGKALTLLRYCNDLLRRVSKTQHSVFSCRILLFLTSVFALTERSGVNLKGDFNTDNTTILSEDDLNTETAMDVDSSLPAANDKRFYHTFWSLQRFFSDPLIVLKSPAEWSKMESAIEAVLAVFEAENDTDLKSGSDRKRKASAMNSASASSNDIGGGTADKELDLKDEYFFPKFLTSRNLFELQIKDISFRRQIMVQMLIIFQFFMGLTKHASEAAAGTTTNKALQFLNYTLTEAQESWVNQIRARVVRIVEQTGPNGRRFLTTLTTVVTHEANWIKWKSESCPSFEKRLNEKLETKKKFLEHSLAIKKDFTGSQELNVLKMVETDPKVLLEDTERRSAVVPLPTYLEPLAEQLNDDGTVAEGVEDEYLYSNDKCFNWRAYRTALASHFHLFRDVDNIDTKVLVKRLKMEEAGVSGGGEKEKEREKGEKEREAGKEEGAEVDGVTGS</sequence>
<dbReference type="EMBL" id="MCGO01000004">
    <property type="protein sequence ID" value="ORY52100.1"/>
    <property type="molecule type" value="Genomic_DNA"/>
</dbReference>
<feature type="compositionally biased region" description="Basic and acidic residues" evidence="1">
    <location>
        <begin position="544"/>
        <end position="564"/>
    </location>
</feature>
<keyword evidence="3" id="KW-1185">Reference proteome</keyword>